<reference evidence="2 3" key="1">
    <citation type="journal article" date="2011" name="Science">
        <title>The ecoresponsive genome of Daphnia pulex.</title>
        <authorList>
            <person name="Colbourne J.K."/>
            <person name="Pfrender M.E."/>
            <person name="Gilbert D."/>
            <person name="Thomas W.K."/>
            <person name="Tucker A."/>
            <person name="Oakley T.H."/>
            <person name="Tokishita S."/>
            <person name="Aerts A."/>
            <person name="Arnold G.J."/>
            <person name="Basu M.K."/>
            <person name="Bauer D.J."/>
            <person name="Caceres C.E."/>
            <person name="Carmel L."/>
            <person name="Casola C."/>
            <person name="Choi J.H."/>
            <person name="Detter J.C."/>
            <person name="Dong Q."/>
            <person name="Dusheyko S."/>
            <person name="Eads B.D."/>
            <person name="Frohlich T."/>
            <person name="Geiler-Samerotte K.A."/>
            <person name="Gerlach D."/>
            <person name="Hatcher P."/>
            <person name="Jogdeo S."/>
            <person name="Krijgsveld J."/>
            <person name="Kriventseva E.V."/>
            <person name="Kultz D."/>
            <person name="Laforsch C."/>
            <person name="Lindquist E."/>
            <person name="Lopez J."/>
            <person name="Manak J.R."/>
            <person name="Muller J."/>
            <person name="Pangilinan J."/>
            <person name="Patwardhan R.P."/>
            <person name="Pitluck S."/>
            <person name="Pritham E.J."/>
            <person name="Rechtsteiner A."/>
            <person name="Rho M."/>
            <person name="Rogozin I.B."/>
            <person name="Sakarya O."/>
            <person name="Salamov A."/>
            <person name="Schaack S."/>
            <person name="Shapiro H."/>
            <person name="Shiga Y."/>
            <person name="Skalitzky C."/>
            <person name="Smith Z."/>
            <person name="Souvorov A."/>
            <person name="Sung W."/>
            <person name="Tang Z."/>
            <person name="Tsuchiya D."/>
            <person name="Tu H."/>
            <person name="Vos H."/>
            <person name="Wang M."/>
            <person name="Wolf Y.I."/>
            <person name="Yamagata H."/>
            <person name="Yamada T."/>
            <person name="Ye Y."/>
            <person name="Shaw J.R."/>
            <person name="Andrews J."/>
            <person name="Crease T.J."/>
            <person name="Tang H."/>
            <person name="Lucas S.M."/>
            <person name="Robertson H.M."/>
            <person name="Bork P."/>
            <person name="Koonin E.V."/>
            <person name="Zdobnov E.M."/>
            <person name="Grigoriev I.V."/>
            <person name="Lynch M."/>
            <person name="Boore J.L."/>
        </authorList>
    </citation>
    <scope>NUCLEOTIDE SEQUENCE [LARGE SCALE GENOMIC DNA]</scope>
</reference>
<dbReference type="AlphaFoldDB" id="E9FXR7"/>
<dbReference type="PANTHER" id="PTHR24023">
    <property type="entry name" value="COLLAGEN ALPHA"/>
    <property type="match status" value="1"/>
</dbReference>
<dbReference type="Proteomes" id="UP000000305">
    <property type="component" value="Unassembled WGS sequence"/>
</dbReference>
<feature type="compositionally biased region" description="Acidic residues" evidence="1">
    <location>
        <begin position="549"/>
        <end position="570"/>
    </location>
</feature>
<dbReference type="PANTHER" id="PTHR24023:SF1060">
    <property type="entry name" value="COLLAGEN ALPHA-1(IV) CHAIN"/>
    <property type="match status" value="1"/>
</dbReference>
<dbReference type="GO" id="GO:0031012">
    <property type="term" value="C:extracellular matrix"/>
    <property type="evidence" value="ECO:0000318"/>
    <property type="project" value="GO_Central"/>
</dbReference>
<feature type="compositionally biased region" description="Gly residues" evidence="1">
    <location>
        <begin position="358"/>
        <end position="367"/>
    </location>
</feature>
<dbReference type="InParanoid" id="E9FXR7"/>
<feature type="region of interest" description="Disordered" evidence="1">
    <location>
        <begin position="697"/>
        <end position="728"/>
    </location>
</feature>
<feature type="compositionally biased region" description="Low complexity" evidence="1">
    <location>
        <begin position="125"/>
        <end position="151"/>
    </location>
</feature>
<dbReference type="Pfam" id="PF01391">
    <property type="entry name" value="Collagen"/>
    <property type="match status" value="2"/>
</dbReference>
<feature type="compositionally biased region" description="Gly residues" evidence="1">
    <location>
        <begin position="203"/>
        <end position="224"/>
    </location>
</feature>
<feature type="compositionally biased region" description="Pro residues" evidence="1">
    <location>
        <begin position="294"/>
        <end position="311"/>
    </location>
</feature>
<feature type="region of interest" description="Disordered" evidence="1">
    <location>
        <begin position="294"/>
        <end position="401"/>
    </location>
</feature>
<dbReference type="EMBL" id="GL732526">
    <property type="protein sequence ID" value="EFX88145.1"/>
    <property type="molecule type" value="Genomic_DNA"/>
</dbReference>
<keyword evidence="3" id="KW-1185">Reference proteome</keyword>
<dbReference type="HOGENOM" id="CLU_369309_0_0_1"/>
<feature type="compositionally biased region" description="Low complexity" evidence="1">
    <location>
        <begin position="162"/>
        <end position="202"/>
    </location>
</feature>
<dbReference type="OrthoDB" id="6364516at2759"/>
<organism evidence="2 3">
    <name type="scientific">Daphnia pulex</name>
    <name type="common">Water flea</name>
    <dbReference type="NCBI Taxonomy" id="6669"/>
    <lineage>
        <taxon>Eukaryota</taxon>
        <taxon>Metazoa</taxon>
        <taxon>Ecdysozoa</taxon>
        <taxon>Arthropoda</taxon>
        <taxon>Crustacea</taxon>
        <taxon>Branchiopoda</taxon>
        <taxon>Diplostraca</taxon>
        <taxon>Cladocera</taxon>
        <taxon>Anomopoda</taxon>
        <taxon>Daphniidae</taxon>
        <taxon>Daphnia</taxon>
    </lineage>
</organism>
<feature type="compositionally biased region" description="Low complexity" evidence="1">
    <location>
        <begin position="368"/>
        <end position="378"/>
    </location>
</feature>
<feature type="region of interest" description="Disordered" evidence="1">
    <location>
        <begin position="19"/>
        <end position="97"/>
    </location>
</feature>
<dbReference type="GO" id="GO:0030020">
    <property type="term" value="F:extracellular matrix structural constituent conferring tensile strength"/>
    <property type="evidence" value="ECO:0000318"/>
    <property type="project" value="GO_Central"/>
</dbReference>
<feature type="compositionally biased region" description="Gly residues" evidence="1">
    <location>
        <begin position="152"/>
        <end position="161"/>
    </location>
</feature>
<evidence type="ECO:0000256" key="1">
    <source>
        <dbReference type="SAM" id="MobiDB-lite"/>
    </source>
</evidence>
<sequence length="754" mass="77502">MNCICFVAFLSVGSELHRHPKHLHPGPLDPWSEENYEALQEKSGDEENGPVGPPVESEEPHGSEGIIHSADDPISNPPTGNDDEPTGPDPDGREMDSNAYSWYRAGRFIGEKMRFYSQYIPVSPGPKGRTGPPGPTGLDGAPGATGPWGPTGAIGGTGPAGPNGDDGIPGVPGSAGTAGAAGSPGSSGSSGVPGVPGAAGAAGASGGGGGSSSSSSGSGGGGGGGGRSLDFYLFGDGPVGPPTDLGHFLDAEEQEETETGRKASRMDPFYKAGRYLGRIVGDRFRFYSSQIPISAPPGPTGDPGVAGPPGPTGIYGPIGPPGPTGLTGPTGPTGPAGDDGTPGVPGSPGVNGAAGAAGTPGGSGASGSPGVPGTSGAAGASGGGGSSSSSGGSGGGGGGGGKKFEMIVKHLDNKLKANWVSKANARRKGPNIPILAKVKNRPPGRGTSRSNRHLFHSQLVANFQSEFSAEDDGTLGYEEDDVFEDEESSQWTPTTSTTVVVPSNSSFVLYRRIFGLESLRKIWDLLLRYIWTSHIGRSIVPQPDKVVEMEDSDSESEDLFQDCEEDENDDSSQTVDNVNFCFSPPAPSFVEALNRPLSSLLLRYDAIFTPTPATPRTFTPATIQSNSSAQSSASNRARLADLSWDNYDLTMLPQSPLEGGEIFGRWSAHHRGGHRIPMASCLKTLWSLDSPSYDQLTGSPIAEDVEGEDDQGINSTSTTTHSLPVDSGEHRFTRIDSRASDDGLHISKGKSLEI</sequence>
<proteinExistence type="predicted"/>
<name>E9FXR7_DAPPU</name>
<feature type="compositionally biased region" description="Gly residues" evidence="1">
    <location>
        <begin position="379"/>
        <end position="401"/>
    </location>
</feature>
<dbReference type="InterPro" id="IPR008160">
    <property type="entry name" value="Collagen"/>
</dbReference>
<evidence type="ECO:0000313" key="3">
    <source>
        <dbReference type="Proteomes" id="UP000000305"/>
    </source>
</evidence>
<protein>
    <submittedName>
        <fullName evidence="2">Uncharacterized protein</fullName>
    </submittedName>
</protein>
<dbReference type="InterPro" id="IPR050149">
    <property type="entry name" value="Collagen_superfamily"/>
</dbReference>
<dbReference type="KEGG" id="dpx:DAPPUDRAFT_234907"/>
<dbReference type="eggNOG" id="KOG3544">
    <property type="taxonomic scope" value="Eukaryota"/>
</dbReference>
<feature type="region of interest" description="Disordered" evidence="1">
    <location>
        <begin position="546"/>
        <end position="573"/>
    </location>
</feature>
<feature type="region of interest" description="Disordered" evidence="1">
    <location>
        <begin position="124"/>
        <end position="224"/>
    </location>
</feature>
<gene>
    <name evidence="2" type="ORF">DAPPUDRAFT_234907</name>
</gene>
<feature type="compositionally biased region" description="Low complexity" evidence="1">
    <location>
        <begin position="324"/>
        <end position="357"/>
    </location>
</feature>
<feature type="compositionally biased region" description="Polar residues" evidence="1">
    <location>
        <begin position="712"/>
        <end position="722"/>
    </location>
</feature>
<accession>E9FXR7</accession>
<evidence type="ECO:0000313" key="2">
    <source>
        <dbReference type="EMBL" id="EFX88145.1"/>
    </source>
</evidence>